<evidence type="ECO:0000313" key="3">
    <source>
        <dbReference type="EMBL" id="ASM77922.1"/>
    </source>
</evidence>
<evidence type="ECO:0000256" key="1">
    <source>
        <dbReference type="ARBA" id="ARBA00023118"/>
    </source>
</evidence>
<evidence type="ECO:0000259" key="2">
    <source>
        <dbReference type="Pfam" id="PF03787"/>
    </source>
</evidence>
<dbReference type="Pfam" id="PF03787">
    <property type="entry name" value="RAMPs"/>
    <property type="match status" value="2"/>
</dbReference>
<organism evidence="3 4">
    <name type="scientific">Vitreoscilla filiformis</name>
    <dbReference type="NCBI Taxonomy" id="63"/>
    <lineage>
        <taxon>Bacteria</taxon>
        <taxon>Pseudomonadati</taxon>
        <taxon>Pseudomonadota</taxon>
        <taxon>Betaproteobacteria</taxon>
        <taxon>Neisseriales</taxon>
        <taxon>Neisseriaceae</taxon>
        <taxon>Vitreoscilla</taxon>
    </lineage>
</organism>
<keyword evidence="4" id="KW-1185">Reference proteome</keyword>
<dbReference type="GO" id="GO:0051607">
    <property type="term" value="P:defense response to virus"/>
    <property type="evidence" value="ECO:0007669"/>
    <property type="project" value="UniProtKB-KW"/>
</dbReference>
<proteinExistence type="predicted"/>
<sequence>MDVWRLVLEARSPLSIASGKDELVDDVVLALTPAGLPYIPGTALAGVLRHALQAHVQDELGVNGAKEVADDVFGYAQGDDGRASRFECTHAHIHDSRDRVVSDVLAEVSPNEPILGPLVHRLPTKRQRVRINAHGAAADTGHFDRTVVPAGHRFSVELRLWSVNAQAAETARNWLEGLLSSPALSVGGLTRSGLGRLKVVRGAYRRLDLRNARELGVFLDRPAALDQIRGLHPWKAATAESPWATLPLNLRAEGALRVGQGSQALSRHGREIKLADAMPYVEPCVVWESPSKGQLTQRVVIPATAIKGAVAHRLAFHDRRHRGEWATPDSVRTALAEHAPKPTGVAAWLGTIKGEQGASYAGGLMFEDITLPLPSVPSPQVGHRTHNSIDRFTGSVRDGLLFTEEYLFRVSLPTALHLSLAACRRTDGVAWQALQDTLEDLVQGRLAIGADSASGLGYLEGDYSREDFEALRQAALQACGSPADATAQEMIHE</sequence>
<protein>
    <submittedName>
        <fullName evidence="3">CRISPR-associated RAMP protein</fullName>
    </submittedName>
</protein>
<evidence type="ECO:0000313" key="4">
    <source>
        <dbReference type="Proteomes" id="UP000199729"/>
    </source>
</evidence>
<accession>A0A221KFV0</accession>
<dbReference type="PANTHER" id="PTHR35579:SF6">
    <property type="entry name" value="DUF324 DOMAIN-CONTAINING PROTEIN"/>
    <property type="match status" value="1"/>
</dbReference>
<dbReference type="InterPro" id="IPR052216">
    <property type="entry name" value="CRISPR_Csm3_endoribonuclease"/>
</dbReference>
<feature type="domain" description="CRISPR type III-associated protein" evidence="2">
    <location>
        <begin position="8"/>
        <end position="198"/>
    </location>
</feature>
<dbReference type="KEGG" id="vff:VITFI_CDS2144"/>
<keyword evidence="1" id="KW-0051">Antiviral defense</keyword>
<dbReference type="PANTHER" id="PTHR35579">
    <property type="entry name" value="CRISPR SYSTEM CMS ENDORIBONUCLEASE CSM3"/>
    <property type="match status" value="1"/>
</dbReference>
<reference evidence="3 4" key="1">
    <citation type="submission" date="2017-07" db="EMBL/GenBank/DDBJ databases">
        <title>Complete Genome Sequence of the cosmetic ferment Vitreoscilla filiformis (ATCC15551).</title>
        <authorList>
            <person name="Contreras S."/>
            <person name="Sagory-Zalkind P."/>
            <person name="Blanquart H."/>
            <person name="Iltis A."/>
            <person name="Morand S.C."/>
        </authorList>
    </citation>
    <scope>NUCLEOTIDE SEQUENCE [LARGE SCALE GENOMIC DNA]</scope>
    <source>
        <strain evidence="3 4">ATCC 15551</strain>
    </source>
</reference>
<gene>
    <name evidence="3" type="ORF">VITFI_CDS2144</name>
</gene>
<dbReference type="CDD" id="cd09726">
    <property type="entry name" value="RAMP_I_III"/>
    <property type="match status" value="2"/>
</dbReference>
<feature type="domain" description="CRISPR type III-associated protein" evidence="2">
    <location>
        <begin position="293"/>
        <end position="460"/>
    </location>
</feature>
<name>A0A221KFV0_VITFI</name>
<dbReference type="AlphaFoldDB" id="A0A221KFV0"/>
<dbReference type="EMBL" id="CP022423">
    <property type="protein sequence ID" value="ASM77922.1"/>
    <property type="molecule type" value="Genomic_DNA"/>
</dbReference>
<dbReference type="InterPro" id="IPR005537">
    <property type="entry name" value="RAMP_III_fam"/>
</dbReference>
<dbReference type="Proteomes" id="UP000199729">
    <property type="component" value="Chromosome"/>
</dbReference>